<evidence type="ECO:0000313" key="3">
    <source>
        <dbReference type="Proteomes" id="UP000053268"/>
    </source>
</evidence>
<keyword evidence="3" id="KW-1185">Reference proteome</keyword>
<reference evidence="2 3" key="1">
    <citation type="journal article" date="2015" name="Nat. Commun.">
        <title>Outbred genome sequencing and CRISPR/Cas9 gene editing in butterflies.</title>
        <authorList>
            <person name="Li X."/>
            <person name="Fan D."/>
            <person name="Zhang W."/>
            <person name="Liu G."/>
            <person name="Zhang L."/>
            <person name="Zhao L."/>
            <person name="Fang X."/>
            <person name="Chen L."/>
            <person name="Dong Y."/>
            <person name="Chen Y."/>
            <person name="Ding Y."/>
            <person name="Zhao R."/>
            <person name="Feng M."/>
            <person name="Zhu Y."/>
            <person name="Feng Y."/>
            <person name="Jiang X."/>
            <person name="Zhu D."/>
            <person name="Xiang H."/>
            <person name="Feng X."/>
            <person name="Li S."/>
            <person name="Wang J."/>
            <person name="Zhang G."/>
            <person name="Kronforst M.R."/>
            <person name="Wang W."/>
        </authorList>
    </citation>
    <scope>NUCLEOTIDE SEQUENCE [LARGE SCALE GENOMIC DNA]</scope>
    <source>
        <strain evidence="2">Ya'a_city_454_Px</strain>
        <tissue evidence="2">Whole body</tissue>
    </source>
</reference>
<evidence type="ECO:0000313" key="2">
    <source>
        <dbReference type="EMBL" id="KPJ04647.1"/>
    </source>
</evidence>
<sequence>MSALLAESRRCWDVLRLHDSLRQALGAQLRRLMAGRRHVSRGSAGRAAAGAANGASCAR</sequence>
<dbReference type="AlphaFoldDB" id="A0A194QGL6"/>
<feature type="compositionally biased region" description="Low complexity" evidence="1">
    <location>
        <begin position="41"/>
        <end position="59"/>
    </location>
</feature>
<evidence type="ECO:0000256" key="1">
    <source>
        <dbReference type="SAM" id="MobiDB-lite"/>
    </source>
</evidence>
<feature type="region of interest" description="Disordered" evidence="1">
    <location>
        <begin position="39"/>
        <end position="59"/>
    </location>
</feature>
<dbReference type="Proteomes" id="UP000053268">
    <property type="component" value="Unassembled WGS sequence"/>
</dbReference>
<proteinExistence type="predicted"/>
<accession>A0A194QGL6</accession>
<gene>
    <name evidence="2" type="ORF">RR46_03258</name>
</gene>
<name>A0A194QGL6_PAPXU</name>
<organism evidence="2 3">
    <name type="scientific">Papilio xuthus</name>
    <name type="common">Asian swallowtail butterfly</name>
    <dbReference type="NCBI Taxonomy" id="66420"/>
    <lineage>
        <taxon>Eukaryota</taxon>
        <taxon>Metazoa</taxon>
        <taxon>Ecdysozoa</taxon>
        <taxon>Arthropoda</taxon>
        <taxon>Hexapoda</taxon>
        <taxon>Insecta</taxon>
        <taxon>Pterygota</taxon>
        <taxon>Neoptera</taxon>
        <taxon>Endopterygota</taxon>
        <taxon>Lepidoptera</taxon>
        <taxon>Glossata</taxon>
        <taxon>Ditrysia</taxon>
        <taxon>Papilionoidea</taxon>
        <taxon>Papilionidae</taxon>
        <taxon>Papilioninae</taxon>
        <taxon>Papilio</taxon>
    </lineage>
</organism>
<dbReference type="EMBL" id="KQ458880">
    <property type="protein sequence ID" value="KPJ04647.1"/>
    <property type="molecule type" value="Genomic_DNA"/>
</dbReference>
<protein>
    <submittedName>
        <fullName evidence="2">Uncharacterized protein</fullName>
    </submittedName>
</protein>